<keyword evidence="5 6" id="KW-0472">Membrane</keyword>
<organism evidence="7 8">
    <name type="scientific">Gaiella occulta</name>
    <dbReference type="NCBI Taxonomy" id="1002870"/>
    <lineage>
        <taxon>Bacteria</taxon>
        <taxon>Bacillati</taxon>
        <taxon>Actinomycetota</taxon>
        <taxon>Thermoleophilia</taxon>
        <taxon>Gaiellales</taxon>
        <taxon>Gaiellaceae</taxon>
        <taxon>Gaiella</taxon>
    </lineage>
</organism>
<keyword evidence="8" id="KW-1185">Reference proteome</keyword>
<protein>
    <submittedName>
        <fullName evidence="7">Putative membrane protein</fullName>
    </submittedName>
</protein>
<feature type="transmembrane region" description="Helical" evidence="6">
    <location>
        <begin position="6"/>
        <end position="25"/>
    </location>
</feature>
<keyword evidence="3 6" id="KW-0812">Transmembrane</keyword>
<evidence type="ECO:0000313" key="8">
    <source>
        <dbReference type="Proteomes" id="UP000254134"/>
    </source>
</evidence>
<feature type="transmembrane region" description="Helical" evidence="6">
    <location>
        <begin position="213"/>
        <end position="236"/>
    </location>
</feature>
<gene>
    <name evidence="7" type="ORF">Gocc_1422</name>
</gene>
<comment type="caution">
    <text evidence="7">The sequence shown here is derived from an EMBL/GenBank/DDBJ whole genome shotgun (WGS) entry which is preliminary data.</text>
</comment>
<dbReference type="OrthoDB" id="5241646at2"/>
<reference evidence="7 8" key="1">
    <citation type="submission" date="2018-07" db="EMBL/GenBank/DDBJ databases">
        <title>High-quality-draft genome sequence of Gaiella occulta.</title>
        <authorList>
            <person name="Severino R."/>
            <person name="Froufe H.J.C."/>
            <person name="Rainey F.A."/>
            <person name="Barroso C."/>
            <person name="Albuquerque L."/>
            <person name="Lobo-Da-Cunha A."/>
            <person name="Da Costa M.S."/>
            <person name="Egas C."/>
        </authorList>
    </citation>
    <scope>NUCLEOTIDE SEQUENCE [LARGE SCALE GENOMIC DNA]</scope>
    <source>
        <strain evidence="7 8">F2-233</strain>
    </source>
</reference>
<feature type="transmembrane region" description="Helical" evidence="6">
    <location>
        <begin position="170"/>
        <end position="193"/>
    </location>
</feature>
<dbReference type="AlphaFoldDB" id="A0A7M2YWM7"/>
<feature type="transmembrane region" description="Helical" evidence="6">
    <location>
        <begin position="37"/>
        <end position="53"/>
    </location>
</feature>
<evidence type="ECO:0000256" key="5">
    <source>
        <dbReference type="ARBA" id="ARBA00023136"/>
    </source>
</evidence>
<dbReference type="GO" id="GO:0005886">
    <property type="term" value="C:plasma membrane"/>
    <property type="evidence" value="ECO:0007669"/>
    <property type="project" value="UniProtKB-SubCell"/>
</dbReference>
<feature type="transmembrane region" description="Helical" evidence="6">
    <location>
        <begin position="141"/>
        <end position="158"/>
    </location>
</feature>
<evidence type="ECO:0000256" key="3">
    <source>
        <dbReference type="ARBA" id="ARBA00022692"/>
    </source>
</evidence>
<evidence type="ECO:0000256" key="4">
    <source>
        <dbReference type="ARBA" id="ARBA00022989"/>
    </source>
</evidence>
<evidence type="ECO:0000256" key="1">
    <source>
        <dbReference type="ARBA" id="ARBA00004651"/>
    </source>
</evidence>
<accession>A0A7M2YWM7</accession>
<keyword evidence="2" id="KW-1003">Cell membrane</keyword>
<proteinExistence type="predicted"/>
<sequence>MSPSDWSWSPEAVAGLVVAGAYAATRRRFPAPAWRRACFLAGCVLLVLAWASPLDTLARHYLLLAHLGQNVVLAEWAPLLLVLGLSPALAAAVARPRTMRVLVHPFAALPLWLGNYALWHVPALYDEALRRPHSLLLLEHLLYLLTGLLLWWPVWQDAPRRISSQGRAGYVFAGFVLSAPLGLVLALVPSPIYDFYAAAPERLWGLTRIADQQFGGIVMASEQSIVFFAVFAYWLVRFLAEEDRLDYVDAVSGR</sequence>
<reference evidence="8" key="2">
    <citation type="journal article" date="2019" name="MicrobiologyOpen">
        <title>High-quality draft genome sequence of Gaiella occulta isolated from a 150 meter deep mineral water borehole and comparison with the genome sequences of other deep-branching lineages of the phylum Actinobacteria.</title>
        <authorList>
            <person name="Severino R."/>
            <person name="Froufe H.J.C."/>
            <person name="Barroso C."/>
            <person name="Albuquerque L."/>
            <person name="Lobo-da-Cunha A."/>
            <person name="da Costa M.S."/>
            <person name="Egas C."/>
        </authorList>
    </citation>
    <scope>NUCLEOTIDE SEQUENCE [LARGE SCALE GENOMIC DNA]</scope>
    <source>
        <strain evidence="8">F2-233</strain>
    </source>
</reference>
<dbReference type="Proteomes" id="UP000254134">
    <property type="component" value="Unassembled WGS sequence"/>
</dbReference>
<evidence type="ECO:0000313" key="7">
    <source>
        <dbReference type="EMBL" id="RDI74533.1"/>
    </source>
</evidence>
<name>A0A7M2YWM7_9ACTN</name>
<evidence type="ECO:0000256" key="2">
    <source>
        <dbReference type="ARBA" id="ARBA00022475"/>
    </source>
</evidence>
<dbReference type="Pfam" id="PF09678">
    <property type="entry name" value="Caa3_CtaG"/>
    <property type="match status" value="1"/>
</dbReference>
<keyword evidence="4 6" id="KW-1133">Transmembrane helix</keyword>
<dbReference type="InterPro" id="IPR019108">
    <property type="entry name" value="Caa3_assmbl_CtaG-rel"/>
</dbReference>
<feature type="transmembrane region" description="Helical" evidence="6">
    <location>
        <begin position="101"/>
        <end position="121"/>
    </location>
</feature>
<feature type="transmembrane region" description="Helical" evidence="6">
    <location>
        <begin position="73"/>
        <end position="94"/>
    </location>
</feature>
<evidence type="ECO:0000256" key="6">
    <source>
        <dbReference type="SAM" id="Phobius"/>
    </source>
</evidence>
<dbReference type="RefSeq" id="WP_114795867.1">
    <property type="nucleotide sequence ID" value="NZ_QQZY01000003.1"/>
</dbReference>
<dbReference type="EMBL" id="QQZY01000003">
    <property type="protein sequence ID" value="RDI74533.1"/>
    <property type="molecule type" value="Genomic_DNA"/>
</dbReference>
<comment type="subcellular location">
    <subcellularLocation>
        <location evidence="1">Cell membrane</location>
        <topology evidence="1">Multi-pass membrane protein</topology>
    </subcellularLocation>
</comment>